<proteinExistence type="predicted"/>
<reference evidence="1" key="1">
    <citation type="journal article" date="2021" name="Front. Microbiol.">
        <title>Comprehensive Comparative Genomics and Phenotyping of Methylobacterium Species.</title>
        <authorList>
            <person name="Alessa O."/>
            <person name="Ogura Y."/>
            <person name="Fujitani Y."/>
            <person name="Takami H."/>
            <person name="Hayashi T."/>
            <person name="Sahin N."/>
            <person name="Tani A."/>
        </authorList>
    </citation>
    <scope>NUCLEOTIDE SEQUENCE</scope>
    <source>
        <strain evidence="1">DSM 19015</strain>
    </source>
</reference>
<protein>
    <submittedName>
        <fullName evidence="1">Uncharacterized protein</fullName>
    </submittedName>
</protein>
<gene>
    <name evidence="1" type="ORF">OCOJLMKI_2772</name>
</gene>
<evidence type="ECO:0000313" key="2">
    <source>
        <dbReference type="Proteomes" id="UP001055125"/>
    </source>
</evidence>
<organism evidence="1 2">
    <name type="scientific">Methylobacterium iners</name>
    <dbReference type="NCBI Taxonomy" id="418707"/>
    <lineage>
        <taxon>Bacteria</taxon>
        <taxon>Pseudomonadati</taxon>
        <taxon>Pseudomonadota</taxon>
        <taxon>Alphaproteobacteria</taxon>
        <taxon>Hyphomicrobiales</taxon>
        <taxon>Methylobacteriaceae</taxon>
        <taxon>Methylobacterium</taxon>
    </lineage>
</organism>
<accession>A0ABQ4RXN6</accession>
<dbReference type="EMBL" id="BPQP01000038">
    <property type="protein sequence ID" value="GJD95559.1"/>
    <property type="molecule type" value="Genomic_DNA"/>
</dbReference>
<reference evidence="1" key="2">
    <citation type="submission" date="2021-08" db="EMBL/GenBank/DDBJ databases">
        <authorList>
            <person name="Tani A."/>
            <person name="Ola A."/>
            <person name="Ogura Y."/>
            <person name="Katsura K."/>
            <person name="Hayashi T."/>
        </authorList>
    </citation>
    <scope>NUCLEOTIDE SEQUENCE</scope>
    <source>
        <strain evidence="1">DSM 19015</strain>
    </source>
</reference>
<comment type="caution">
    <text evidence="1">The sequence shown here is derived from an EMBL/GenBank/DDBJ whole genome shotgun (WGS) entry which is preliminary data.</text>
</comment>
<name>A0ABQ4RXN6_9HYPH</name>
<evidence type="ECO:0000313" key="1">
    <source>
        <dbReference type="EMBL" id="GJD95559.1"/>
    </source>
</evidence>
<sequence length="100" mass="10671">MASGCTRPPGSATRGPLTVTPSERKAACARISAWIRSESSRTKSCPCARKFCTWLIAASRASNSSRAGEGAKLRLATERHGEQVARAVLELAHQHGLLLL</sequence>
<dbReference type="Proteomes" id="UP001055125">
    <property type="component" value="Unassembled WGS sequence"/>
</dbReference>
<keyword evidence="2" id="KW-1185">Reference proteome</keyword>